<proteinExistence type="predicted"/>
<dbReference type="AlphaFoldDB" id="A0A6V7X3H9"/>
<sequence length="144" mass="16632">MFQTFQLIQSEIEFFVNPERRSTGSTIITTDQTSNPLSNFLSTNTTGPDENFQMLDESTNTPVLDEIEAFFKSPTLDINSDSLAWWKNNNDYNRIKQLVPRFLCPGTVEAERTFSKLSEIYSQRRSNLCRTCKNSTFLAFNFDD</sequence>
<reference evidence="2 3" key="1">
    <citation type="submission" date="2020-08" db="EMBL/GenBank/DDBJ databases">
        <authorList>
            <person name="Koutsovoulos G."/>
            <person name="Danchin GJ E."/>
        </authorList>
    </citation>
    <scope>NUCLEOTIDE SEQUENCE [LARGE SCALE GENOMIC DNA]</scope>
</reference>
<evidence type="ECO:0000313" key="2">
    <source>
        <dbReference type="EMBL" id="CAD2193890.1"/>
    </source>
</evidence>
<dbReference type="EMBL" id="CAJEWN010001065">
    <property type="protein sequence ID" value="CAD2193890.1"/>
    <property type="molecule type" value="Genomic_DNA"/>
</dbReference>
<dbReference type="Proteomes" id="UP000580250">
    <property type="component" value="Unassembled WGS sequence"/>
</dbReference>
<dbReference type="GO" id="GO:0046983">
    <property type="term" value="F:protein dimerization activity"/>
    <property type="evidence" value="ECO:0007669"/>
    <property type="project" value="InterPro"/>
</dbReference>
<organism evidence="2 3">
    <name type="scientific">Meloidogyne enterolobii</name>
    <name type="common">Root-knot nematode worm</name>
    <name type="synonym">Meloidogyne mayaguensis</name>
    <dbReference type="NCBI Taxonomy" id="390850"/>
    <lineage>
        <taxon>Eukaryota</taxon>
        <taxon>Metazoa</taxon>
        <taxon>Ecdysozoa</taxon>
        <taxon>Nematoda</taxon>
        <taxon>Chromadorea</taxon>
        <taxon>Rhabditida</taxon>
        <taxon>Tylenchina</taxon>
        <taxon>Tylenchomorpha</taxon>
        <taxon>Tylenchoidea</taxon>
        <taxon>Meloidogynidae</taxon>
        <taxon>Meloidogyninae</taxon>
        <taxon>Meloidogyne</taxon>
    </lineage>
</organism>
<comment type="caution">
    <text evidence="2">The sequence shown here is derived from an EMBL/GenBank/DDBJ whole genome shotgun (WGS) entry which is preliminary data.</text>
</comment>
<evidence type="ECO:0000313" key="3">
    <source>
        <dbReference type="Proteomes" id="UP000580250"/>
    </source>
</evidence>
<protein>
    <recommendedName>
        <fullName evidence="1">HAT C-terminal dimerisation domain-containing protein</fullName>
    </recommendedName>
</protein>
<feature type="domain" description="HAT C-terminal dimerisation" evidence="1">
    <location>
        <begin position="66"/>
        <end position="129"/>
    </location>
</feature>
<dbReference type="InterPro" id="IPR008906">
    <property type="entry name" value="HATC_C_dom"/>
</dbReference>
<evidence type="ECO:0000259" key="1">
    <source>
        <dbReference type="Pfam" id="PF05699"/>
    </source>
</evidence>
<dbReference type="OrthoDB" id="3062869at2759"/>
<accession>A0A6V7X3H9</accession>
<dbReference type="Pfam" id="PF05699">
    <property type="entry name" value="Dimer_Tnp_hAT"/>
    <property type="match status" value="1"/>
</dbReference>
<name>A0A6V7X3H9_MELEN</name>
<gene>
    <name evidence="2" type="ORF">MENT_LOCUS46868</name>
</gene>